<accession>A0A183NNM2</accession>
<keyword evidence="2" id="KW-1185">Reference proteome</keyword>
<protein>
    <submittedName>
        <fullName evidence="1">Uncharacterized protein</fullName>
    </submittedName>
</protein>
<organism evidence="1 2">
    <name type="scientific">Schistosoma mattheei</name>
    <dbReference type="NCBI Taxonomy" id="31246"/>
    <lineage>
        <taxon>Eukaryota</taxon>
        <taxon>Metazoa</taxon>
        <taxon>Spiralia</taxon>
        <taxon>Lophotrochozoa</taxon>
        <taxon>Platyhelminthes</taxon>
        <taxon>Trematoda</taxon>
        <taxon>Digenea</taxon>
        <taxon>Strigeidida</taxon>
        <taxon>Schistosomatoidea</taxon>
        <taxon>Schistosomatidae</taxon>
        <taxon>Schistosoma</taxon>
    </lineage>
</organism>
<name>A0A183NNM2_9TREM</name>
<reference evidence="1 2" key="1">
    <citation type="submission" date="2018-11" db="EMBL/GenBank/DDBJ databases">
        <authorList>
            <consortium name="Pathogen Informatics"/>
        </authorList>
    </citation>
    <scope>NUCLEOTIDE SEQUENCE [LARGE SCALE GENOMIC DNA]</scope>
    <source>
        <strain>Denwood</strain>
        <strain evidence="2">Zambia</strain>
    </source>
</reference>
<evidence type="ECO:0000313" key="2">
    <source>
        <dbReference type="Proteomes" id="UP000269396"/>
    </source>
</evidence>
<feature type="non-terminal residue" evidence="1">
    <location>
        <position position="55"/>
    </location>
</feature>
<dbReference type="Proteomes" id="UP000269396">
    <property type="component" value="Unassembled WGS sequence"/>
</dbReference>
<gene>
    <name evidence="1" type="ORF">SMTD_LOCUS3708</name>
</gene>
<sequence>MVVGGNQQETIDKGSLLLSSRQQSLPTIMRESVLPDGFNPVSLCFTVGDVTTELS</sequence>
<dbReference type="AlphaFoldDB" id="A0A183NNM2"/>
<evidence type="ECO:0000313" key="1">
    <source>
        <dbReference type="EMBL" id="VDO98321.1"/>
    </source>
</evidence>
<dbReference type="EMBL" id="UZAL01007487">
    <property type="protein sequence ID" value="VDO98321.1"/>
    <property type="molecule type" value="Genomic_DNA"/>
</dbReference>
<proteinExistence type="predicted"/>